<reference evidence="2" key="1">
    <citation type="journal article" date="2016" name="Genome Announc.">
        <title>Draft genome sequences of fungus Aspergillus calidoustus.</title>
        <authorList>
            <person name="Horn F."/>
            <person name="Linde J."/>
            <person name="Mattern D.J."/>
            <person name="Walther G."/>
            <person name="Guthke R."/>
            <person name="Scherlach K."/>
            <person name="Martin K."/>
            <person name="Brakhage A.A."/>
            <person name="Petzke L."/>
            <person name="Valiante V."/>
        </authorList>
    </citation>
    <scope>NUCLEOTIDE SEQUENCE [LARGE SCALE GENOMIC DNA]</scope>
    <source>
        <strain evidence="2">SF006504</strain>
    </source>
</reference>
<accession>A0A0U5C5U5</accession>
<dbReference type="OMA" id="EYMIRAQ"/>
<dbReference type="Proteomes" id="UP000054771">
    <property type="component" value="Unassembled WGS sequence"/>
</dbReference>
<evidence type="ECO:0000313" key="2">
    <source>
        <dbReference type="Proteomes" id="UP000054771"/>
    </source>
</evidence>
<organism evidence="1 2">
    <name type="scientific">Aspergillus calidoustus</name>
    <dbReference type="NCBI Taxonomy" id="454130"/>
    <lineage>
        <taxon>Eukaryota</taxon>
        <taxon>Fungi</taxon>
        <taxon>Dikarya</taxon>
        <taxon>Ascomycota</taxon>
        <taxon>Pezizomycotina</taxon>
        <taxon>Eurotiomycetes</taxon>
        <taxon>Eurotiomycetidae</taxon>
        <taxon>Eurotiales</taxon>
        <taxon>Aspergillaceae</taxon>
        <taxon>Aspergillus</taxon>
        <taxon>Aspergillus subgen. Nidulantes</taxon>
    </lineage>
</organism>
<gene>
    <name evidence="1" type="ORF">ASPCAL04493</name>
</gene>
<sequence>MAARPDPRTPPTTYMDVPGIALAIQDLITGPTKKKPEGDVNRVWNGILNWVFDPVEGYAATPQDEHTGFAGKKGFSDFHTKQRHVDGRRCCFCCCFLITQCKRISSQNADGTWVEGAQQLQEYLEMEHGERATRDRSPVHGILAIGRRVRFFRYRDQTGSIESWRPGPQWVASPTGGKGKKESYDLIEHASEVQAALRFILNRH</sequence>
<protein>
    <recommendedName>
        <fullName evidence="3">Fungal-type protein kinase domain-containing protein</fullName>
    </recommendedName>
</protein>
<name>A0A0U5C5U5_ASPCI</name>
<dbReference type="OrthoDB" id="4499616at2759"/>
<keyword evidence="2" id="KW-1185">Reference proteome</keyword>
<evidence type="ECO:0008006" key="3">
    <source>
        <dbReference type="Google" id="ProtNLM"/>
    </source>
</evidence>
<evidence type="ECO:0000313" key="1">
    <source>
        <dbReference type="EMBL" id="CEL03337.1"/>
    </source>
</evidence>
<dbReference type="EMBL" id="CDMC01000003">
    <property type="protein sequence ID" value="CEL03337.1"/>
    <property type="molecule type" value="Genomic_DNA"/>
</dbReference>
<dbReference type="AlphaFoldDB" id="A0A0U5C5U5"/>
<proteinExistence type="predicted"/>